<feature type="region of interest" description="Disordered" evidence="1">
    <location>
        <begin position="56"/>
        <end position="84"/>
    </location>
</feature>
<protein>
    <recommendedName>
        <fullName evidence="5">Histidine-rich glycoprotein-like</fullName>
    </recommendedName>
</protein>
<reference evidence="3" key="1">
    <citation type="journal article" date="2020" name="bioRxiv">
        <title>Chromosome-level reference genome of the European wasp spider Argiope bruennichi: a resource for studies on range expansion and evolutionary adaptation.</title>
        <authorList>
            <person name="Sheffer M.M."/>
            <person name="Hoppe A."/>
            <person name="Krehenwinkel H."/>
            <person name="Uhl G."/>
            <person name="Kuss A.W."/>
            <person name="Jensen L."/>
            <person name="Jensen C."/>
            <person name="Gillespie R.G."/>
            <person name="Hoff K.J."/>
            <person name="Prost S."/>
        </authorList>
    </citation>
    <scope>NUCLEOTIDE SEQUENCE</scope>
</reference>
<feature type="compositionally biased region" description="Basic and acidic residues" evidence="1">
    <location>
        <begin position="109"/>
        <end position="119"/>
    </location>
</feature>
<proteinExistence type="predicted"/>
<evidence type="ECO:0000256" key="1">
    <source>
        <dbReference type="SAM" id="MobiDB-lite"/>
    </source>
</evidence>
<feature type="compositionally biased region" description="Basic residues" evidence="1">
    <location>
        <begin position="142"/>
        <end position="151"/>
    </location>
</feature>
<keyword evidence="4" id="KW-1185">Reference proteome</keyword>
<feature type="compositionally biased region" description="Basic and acidic residues" evidence="1">
    <location>
        <begin position="62"/>
        <end position="77"/>
    </location>
</feature>
<reference evidence="3" key="2">
    <citation type="submission" date="2020-06" db="EMBL/GenBank/DDBJ databases">
        <authorList>
            <person name="Sheffer M."/>
        </authorList>
    </citation>
    <scope>NUCLEOTIDE SEQUENCE</scope>
</reference>
<feature type="region of interest" description="Disordered" evidence="1">
    <location>
        <begin position="109"/>
        <end position="128"/>
    </location>
</feature>
<feature type="region of interest" description="Disordered" evidence="1">
    <location>
        <begin position="141"/>
        <end position="174"/>
    </location>
</feature>
<sequence length="203" mass="22819">MHLRLLAFLTCFVAVYSQHLGHFYSDHGGHDYLDSSDATHKHGHHGALDEYGNSGYAKHGHHELDTHKARGEEESHHDLHKARHDKGYYERKKGHGFVKAYAYDHIKSHHDKGSSLNEHKSHHAHHASEGLRQLEDDGAHGYAKHAKKIHHGGYGYSDAGKTLKKHGHHGYDSRAHHAPIPILLHPAYSAPVYAGPAHHAYLH</sequence>
<name>A0A8T0F375_ARGBR</name>
<accession>A0A8T0F375</accession>
<keyword evidence="2" id="KW-0732">Signal</keyword>
<organism evidence="3 4">
    <name type="scientific">Argiope bruennichi</name>
    <name type="common">Wasp spider</name>
    <name type="synonym">Aranea bruennichi</name>
    <dbReference type="NCBI Taxonomy" id="94029"/>
    <lineage>
        <taxon>Eukaryota</taxon>
        <taxon>Metazoa</taxon>
        <taxon>Ecdysozoa</taxon>
        <taxon>Arthropoda</taxon>
        <taxon>Chelicerata</taxon>
        <taxon>Arachnida</taxon>
        <taxon>Araneae</taxon>
        <taxon>Araneomorphae</taxon>
        <taxon>Entelegynae</taxon>
        <taxon>Araneoidea</taxon>
        <taxon>Araneidae</taxon>
        <taxon>Argiope</taxon>
    </lineage>
</organism>
<comment type="caution">
    <text evidence="3">The sequence shown here is derived from an EMBL/GenBank/DDBJ whole genome shotgun (WGS) entry which is preliminary data.</text>
</comment>
<gene>
    <name evidence="3" type="ORF">HNY73_013554</name>
</gene>
<dbReference type="Proteomes" id="UP000807504">
    <property type="component" value="Unassembled WGS sequence"/>
</dbReference>
<dbReference type="EMBL" id="JABXBU010001863">
    <property type="protein sequence ID" value="KAF8783389.1"/>
    <property type="molecule type" value="Genomic_DNA"/>
</dbReference>
<evidence type="ECO:0008006" key="5">
    <source>
        <dbReference type="Google" id="ProtNLM"/>
    </source>
</evidence>
<evidence type="ECO:0000313" key="3">
    <source>
        <dbReference type="EMBL" id="KAF8783389.1"/>
    </source>
</evidence>
<feature type="signal peptide" evidence="2">
    <location>
        <begin position="1"/>
        <end position="17"/>
    </location>
</feature>
<evidence type="ECO:0000256" key="2">
    <source>
        <dbReference type="SAM" id="SignalP"/>
    </source>
</evidence>
<feature type="chain" id="PRO_5035808813" description="Histidine-rich glycoprotein-like" evidence="2">
    <location>
        <begin position="18"/>
        <end position="203"/>
    </location>
</feature>
<evidence type="ECO:0000313" key="4">
    <source>
        <dbReference type="Proteomes" id="UP000807504"/>
    </source>
</evidence>
<dbReference type="AlphaFoldDB" id="A0A8T0F375"/>